<dbReference type="Proteomes" id="UP000507470">
    <property type="component" value="Unassembled WGS sequence"/>
</dbReference>
<keyword evidence="5" id="KW-0378">Hydrolase</keyword>
<gene>
    <name evidence="8" type="ORF">MCOR_27726</name>
</gene>
<reference evidence="8 9" key="1">
    <citation type="submission" date="2020-06" db="EMBL/GenBank/DDBJ databases">
        <authorList>
            <person name="Li R."/>
            <person name="Bekaert M."/>
        </authorList>
    </citation>
    <scope>NUCLEOTIDE SEQUENCE [LARGE SCALE GENOMIC DNA]</scope>
    <source>
        <strain evidence="9">wild</strain>
    </source>
</reference>
<evidence type="ECO:0000259" key="7">
    <source>
        <dbReference type="Pfam" id="PF17917"/>
    </source>
</evidence>
<dbReference type="PANTHER" id="PTHR37984:SF5">
    <property type="entry name" value="PROTEIN NYNRIN-LIKE"/>
    <property type="match status" value="1"/>
</dbReference>
<organism evidence="8 9">
    <name type="scientific">Mytilus coruscus</name>
    <name type="common">Sea mussel</name>
    <dbReference type="NCBI Taxonomy" id="42192"/>
    <lineage>
        <taxon>Eukaryota</taxon>
        <taxon>Metazoa</taxon>
        <taxon>Spiralia</taxon>
        <taxon>Lophotrochozoa</taxon>
        <taxon>Mollusca</taxon>
        <taxon>Bivalvia</taxon>
        <taxon>Autobranchia</taxon>
        <taxon>Pteriomorphia</taxon>
        <taxon>Mytilida</taxon>
        <taxon>Mytiloidea</taxon>
        <taxon>Mytilidae</taxon>
        <taxon>Mytilinae</taxon>
        <taxon>Mytilus</taxon>
    </lineage>
</organism>
<dbReference type="Pfam" id="PF17917">
    <property type="entry name" value="RT_RNaseH"/>
    <property type="match status" value="1"/>
</dbReference>
<keyword evidence="2" id="KW-0548">Nucleotidyltransferase</keyword>
<evidence type="ECO:0000256" key="6">
    <source>
        <dbReference type="ARBA" id="ARBA00022918"/>
    </source>
</evidence>
<feature type="domain" description="Reverse transcriptase RNase H-like" evidence="7">
    <location>
        <begin position="3"/>
        <end position="61"/>
    </location>
</feature>
<evidence type="ECO:0000256" key="2">
    <source>
        <dbReference type="ARBA" id="ARBA00022695"/>
    </source>
</evidence>
<dbReference type="PANTHER" id="PTHR37984">
    <property type="entry name" value="PROTEIN CBG26694"/>
    <property type="match status" value="1"/>
</dbReference>
<keyword evidence="1" id="KW-0808">Transferase</keyword>
<keyword evidence="3" id="KW-0540">Nuclease</keyword>
<keyword evidence="9" id="KW-1185">Reference proteome</keyword>
<evidence type="ECO:0000256" key="1">
    <source>
        <dbReference type="ARBA" id="ARBA00022679"/>
    </source>
</evidence>
<name>A0A6J8C8U3_MYTCO</name>
<evidence type="ECO:0000256" key="3">
    <source>
        <dbReference type="ARBA" id="ARBA00022722"/>
    </source>
</evidence>
<proteinExistence type="predicted"/>
<dbReference type="GO" id="GO:0016787">
    <property type="term" value="F:hydrolase activity"/>
    <property type="evidence" value="ECO:0007669"/>
    <property type="project" value="UniProtKB-KW"/>
</dbReference>
<dbReference type="InterPro" id="IPR050951">
    <property type="entry name" value="Retrovirus_Pol_polyprotein"/>
</dbReference>
<evidence type="ECO:0000313" key="9">
    <source>
        <dbReference type="Proteomes" id="UP000507470"/>
    </source>
</evidence>
<evidence type="ECO:0000256" key="5">
    <source>
        <dbReference type="ARBA" id="ARBA00022801"/>
    </source>
</evidence>
<dbReference type="GO" id="GO:0003964">
    <property type="term" value="F:RNA-directed DNA polymerase activity"/>
    <property type="evidence" value="ECO:0007669"/>
    <property type="project" value="UniProtKB-KW"/>
</dbReference>
<dbReference type="AlphaFoldDB" id="A0A6J8C8U3"/>
<evidence type="ECO:0000256" key="4">
    <source>
        <dbReference type="ARBA" id="ARBA00022759"/>
    </source>
</evidence>
<dbReference type="InterPro" id="IPR041373">
    <property type="entry name" value="RT_RNaseH"/>
</dbReference>
<dbReference type="OrthoDB" id="118243at2759"/>
<keyword evidence="6" id="KW-0695">RNA-directed DNA polymerase</keyword>
<protein>
    <recommendedName>
        <fullName evidence="7">Reverse transcriptase RNase H-like domain-containing protein</fullName>
    </recommendedName>
</protein>
<dbReference type="GO" id="GO:0004519">
    <property type="term" value="F:endonuclease activity"/>
    <property type="evidence" value="ECO:0007669"/>
    <property type="project" value="UniProtKB-KW"/>
</dbReference>
<dbReference type="InterPro" id="IPR043502">
    <property type="entry name" value="DNA/RNA_pol_sf"/>
</dbReference>
<keyword evidence="4" id="KW-0255">Endonuclease</keyword>
<dbReference type="EMBL" id="CACVKT020005076">
    <property type="protein sequence ID" value="CAC5392818.1"/>
    <property type="molecule type" value="Genomic_DNA"/>
</dbReference>
<dbReference type="SUPFAM" id="SSF56672">
    <property type="entry name" value="DNA/RNA polymerases"/>
    <property type="match status" value="1"/>
</dbReference>
<sequence length="167" mass="18613">MSYGPTKLELLGVVTSITDCLSYLRGNRLIVECDHNALRPLIEKQLKGAICDRWLAILQQYNFKIRYKSAAQMQVADALSYCIGSDVSGESSSPAEDDLFFPYVQETTGKISISNPVENNTQNLNFVDFKIEEADLDAEYTADTEDEYVSPKFSGNDCTSALFTLPK</sequence>
<accession>A0A6J8C8U3</accession>
<evidence type="ECO:0000313" key="8">
    <source>
        <dbReference type="EMBL" id="CAC5392818.1"/>
    </source>
</evidence>